<gene>
    <name evidence="3" type="ORF">MPLG2_1522</name>
</gene>
<dbReference type="PANTHER" id="PTHR34383:SF3">
    <property type="entry name" value="POLYPHOSPHATE:AMP PHOSPHOTRANSFERASE"/>
    <property type="match status" value="1"/>
</dbReference>
<dbReference type="Pfam" id="PF03976">
    <property type="entry name" value="PPK2"/>
    <property type="match status" value="1"/>
</dbReference>
<dbReference type="Proteomes" id="UP000238164">
    <property type="component" value="Chromosome 1"/>
</dbReference>
<dbReference type="KEGG" id="mgg:MPLG2_1522"/>
<proteinExistence type="predicted"/>
<dbReference type="RefSeq" id="WP_105185500.1">
    <property type="nucleotide sequence ID" value="NZ_BAAAGO010000007.1"/>
</dbReference>
<dbReference type="AlphaFoldDB" id="A0A2N9JGB4"/>
<dbReference type="NCBIfam" id="TIGR03709">
    <property type="entry name" value="PPK2_rel_1"/>
    <property type="match status" value="1"/>
</dbReference>
<dbReference type="GO" id="GO:0016776">
    <property type="term" value="F:phosphotransferase activity, phosphate group as acceptor"/>
    <property type="evidence" value="ECO:0007669"/>
    <property type="project" value="InterPro"/>
</dbReference>
<evidence type="ECO:0000313" key="4">
    <source>
        <dbReference type="Proteomes" id="UP000238164"/>
    </source>
</evidence>
<accession>A0A2N9JGB4</accession>
<dbReference type="SUPFAM" id="SSF52540">
    <property type="entry name" value="P-loop containing nucleoside triphosphate hydrolases"/>
    <property type="match status" value="1"/>
</dbReference>
<dbReference type="InterPro" id="IPR022300">
    <property type="entry name" value="PPK2-rel_1"/>
</dbReference>
<evidence type="ECO:0000256" key="1">
    <source>
        <dbReference type="SAM" id="MobiDB-lite"/>
    </source>
</evidence>
<evidence type="ECO:0000313" key="3">
    <source>
        <dbReference type="EMBL" id="SPD86558.1"/>
    </source>
</evidence>
<name>A0A2N9JGB4_9ACTN</name>
<feature type="domain" description="Polyphosphate kinase-2-related" evidence="2">
    <location>
        <begin position="65"/>
        <end position="276"/>
    </location>
</feature>
<feature type="compositionally biased region" description="Basic residues" evidence="1">
    <location>
        <begin position="1"/>
        <end position="11"/>
    </location>
</feature>
<protein>
    <submittedName>
        <fullName evidence="3">Polyphosphate:nucleotide phosphotransferase, PPK2 family</fullName>
    </submittedName>
</protein>
<keyword evidence="4" id="KW-1185">Reference proteome</keyword>
<sequence length="300" mass="33781">MAAKKKSKSTSKSKSPQRATKPLSQLLRLPSGPVDLSSLDTAATHGFPGKGKEDGPALTQALAPEISDLQERLYANGRSDPENAKRVLVVLQGMDTSGKGGVIRHAMGMVDPQGIQLTSFKVPTDEERKHHYLWRIRRALPDPGMIGIFDRSQYEDVLVVRVEQLVPVSEWNKRYDEINTFEKKAADEGTTIIKCFLHVSFDEQKARLAARLASPDKYWKYNPGDVDARAKWPAYQQAYADALERCNTDYAPWFVIPADRKWYRNWAVAQLLREHLVGMDLSWPEATFDVAAEKARVARS</sequence>
<keyword evidence="3" id="KW-0808">Transferase</keyword>
<dbReference type="Gene3D" id="3.40.50.300">
    <property type="entry name" value="P-loop containing nucleotide triphosphate hydrolases"/>
    <property type="match status" value="1"/>
</dbReference>
<dbReference type="InterPro" id="IPR027417">
    <property type="entry name" value="P-loop_NTPase"/>
</dbReference>
<dbReference type="OrthoDB" id="9775224at2"/>
<dbReference type="GO" id="GO:0006797">
    <property type="term" value="P:polyphosphate metabolic process"/>
    <property type="evidence" value="ECO:0007669"/>
    <property type="project" value="InterPro"/>
</dbReference>
<dbReference type="PANTHER" id="PTHR34383">
    <property type="entry name" value="POLYPHOSPHATE:AMP PHOSPHOTRANSFERASE-RELATED"/>
    <property type="match status" value="1"/>
</dbReference>
<reference evidence="3 4" key="1">
    <citation type="submission" date="2018-02" db="EMBL/GenBank/DDBJ databases">
        <authorList>
            <person name="Cohen D.B."/>
            <person name="Kent A.D."/>
        </authorList>
    </citation>
    <scope>NUCLEOTIDE SEQUENCE [LARGE SCALE GENOMIC DNA]</scope>
    <source>
        <strain evidence="3">1</strain>
    </source>
</reference>
<dbReference type="EMBL" id="LT985188">
    <property type="protein sequence ID" value="SPD86558.1"/>
    <property type="molecule type" value="Genomic_DNA"/>
</dbReference>
<feature type="region of interest" description="Disordered" evidence="1">
    <location>
        <begin position="1"/>
        <end position="57"/>
    </location>
</feature>
<evidence type="ECO:0000259" key="2">
    <source>
        <dbReference type="Pfam" id="PF03976"/>
    </source>
</evidence>
<organism evidence="3 4">
    <name type="scientific">Micropruina glycogenica</name>
    <dbReference type="NCBI Taxonomy" id="75385"/>
    <lineage>
        <taxon>Bacteria</taxon>
        <taxon>Bacillati</taxon>
        <taxon>Actinomycetota</taxon>
        <taxon>Actinomycetes</taxon>
        <taxon>Propionibacteriales</taxon>
        <taxon>Nocardioidaceae</taxon>
        <taxon>Micropruina</taxon>
    </lineage>
</organism>
<dbReference type="InterPro" id="IPR022488">
    <property type="entry name" value="PPK2-related"/>
</dbReference>